<dbReference type="PANTHER" id="PTHR40141:SF2">
    <property type="entry name" value="3',5'-CYCLIC-AMP PHOSPHODIESTERASE"/>
    <property type="match status" value="1"/>
</dbReference>
<gene>
    <name evidence="3" type="ORF">O3P69_016765</name>
</gene>
<feature type="chain" id="PRO_5043777111" evidence="2">
    <location>
        <begin position="22"/>
        <end position="148"/>
    </location>
</feature>
<feature type="compositionally biased region" description="Basic and acidic residues" evidence="1">
    <location>
        <begin position="60"/>
        <end position="70"/>
    </location>
</feature>
<organism evidence="3 4">
    <name type="scientific">Scylla paramamosain</name>
    <name type="common">Mud crab</name>
    <dbReference type="NCBI Taxonomy" id="85552"/>
    <lineage>
        <taxon>Eukaryota</taxon>
        <taxon>Metazoa</taxon>
        <taxon>Ecdysozoa</taxon>
        <taxon>Arthropoda</taxon>
        <taxon>Crustacea</taxon>
        <taxon>Multicrustacea</taxon>
        <taxon>Malacostraca</taxon>
        <taxon>Eumalacostraca</taxon>
        <taxon>Eucarida</taxon>
        <taxon>Decapoda</taxon>
        <taxon>Pleocyemata</taxon>
        <taxon>Brachyura</taxon>
        <taxon>Eubrachyura</taxon>
        <taxon>Portunoidea</taxon>
        <taxon>Portunidae</taxon>
        <taxon>Portuninae</taxon>
        <taxon>Scylla</taxon>
    </lineage>
</organism>
<evidence type="ECO:0000313" key="3">
    <source>
        <dbReference type="EMBL" id="KAK8380408.1"/>
    </source>
</evidence>
<dbReference type="AlphaFoldDB" id="A0AAW0SZE8"/>
<evidence type="ECO:0000256" key="1">
    <source>
        <dbReference type="SAM" id="MobiDB-lite"/>
    </source>
</evidence>
<feature type="compositionally biased region" description="Polar residues" evidence="1">
    <location>
        <begin position="116"/>
        <end position="126"/>
    </location>
</feature>
<dbReference type="PANTHER" id="PTHR40141">
    <property type="entry name" value="3',5'-CYCLIC-AMP PHOSPHODIESTERASE-RELATED"/>
    <property type="match status" value="1"/>
</dbReference>
<dbReference type="EMBL" id="JARAKH010000042">
    <property type="protein sequence ID" value="KAK8380408.1"/>
    <property type="molecule type" value="Genomic_DNA"/>
</dbReference>
<dbReference type="Proteomes" id="UP001487740">
    <property type="component" value="Unassembled WGS sequence"/>
</dbReference>
<proteinExistence type="predicted"/>
<keyword evidence="4" id="KW-1185">Reference proteome</keyword>
<accession>A0AAW0SZE8</accession>
<feature type="region of interest" description="Disordered" evidence="1">
    <location>
        <begin position="107"/>
        <end position="148"/>
    </location>
</feature>
<evidence type="ECO:0000313" key="4">
    <source>
        <dbReference type="Proteomes" id="UP001487740"/>
    </source>
</evidence>
<protein>
    <submittedName>
        <fullName evidence="3">Uncharacterized protein</fullName>
    </submittedName>
</protein>
<feature type="region of interest" description="Disordered" evidence="1">
    <location>
        <begin position="31"/>
        <end position="93"/>
    </location>
</feature>
<evidence type="ECO:0000256" key="2">
    <source>
        <dbReference type="SAM" id="SignalP"/>
    </source>
</evidence>
<reference evidence="3 4" key="1">
    <citation type="submission" date="2023-03" db="EMBL/GenBank/DDBJ databases">
        <title>High-quality genome of Scylla paramamosain provides insights in environmental adaptation.</title>
        <authorList>
            <person name="Zhang L."/>
        </authorList>
    </citation>
    <scope>NUCLEOTIDE SEQUENCE [LARGE SCALE GENOMIC DNA]</scope>
    <source>
        <strain evidence="3">LZ_2023a</strain>
        <tissue evidence="3">Muscle</tissue>
    </source>
</reference>
<name>A0AAW0SZE8_SCYPA</name>
<sequence length="148" mass="16472">MVSVWWAWMTAVAHQCPPSAAHDPPITARKTCTFQEGTPTPSPQRPRRSSSRICRKCRKFRDGPRRHSFDVENGTSPGRSPLDGTSPSAGLVLQNFPQRRESFLYRSDSDFEMSPKSMSRNSSIASEGSRVMLATLSESRGANDDKPM</sequence>
<feature type="compositionally biased region" description="Polar residues" evidence="1">
    <location>
        <begin position="73"/>
        <end position="88"/>
    </location>
</feature>
<feature type="compositionally biased region" description="Basic residues" evidence="1">
    <location>
        <begin position="45"/>
        <end position="59"/>
    </location>
</feature>
<comment type="caution">
    <text evidence="3">The sequence shown here is derived from an EMBL/GenBank/DDBJ whole genome shotgun (WGS) entry which is preliminary data.</text>
</comment>
<keyword evidence="2" id="KW-0732">Signal</keyword>
<feature type="signal peptide" evidence="2">
    <location>
        <begin position="1"/>
        <end position="21"/>
    </location>
</feature>